<organism evidence="1 2">
    <name type="scientific">Triticum urartu</name>
    <name type="common">Red wild einkorn</name>
    <name type="synonym">Crithodium urartu</name>
    <dbReference type="NCBI Taxonomy" id="4572"/>
    <lineage>
        <taxon>Eukaryota</taxon>
        <taxon>Viridiplantae</taxon>
        <taxon>Streptophyta</taxon>
        <taxon>Embryophyta</taxon>
        <taxon>Tracheophyta</taxon>
        <taxon>Spermatophyta</taxon>
        <taxon>Magnoliopsida</taxon>
        <taxon>Liliopsida</taxon>
        <taxon>Poales</taxon>
        <taxon>Poaceae</taxon>
        <taxon>BOP clade</taxon>
        <taxon>Pooideae</taxon>
        <taxon>Triticodae</taxon>
        <taxon>Triticeae</taxon>
        <taxon>Triticinae</taxon>
        <taxon>Triticum</taxon>
    </lineage>
</organism>
<protein>
    <submittedName>
        <fullName evidence="1">Uncharacterized protein</fullName>
    </submittedName>
</protein>
<keyword evidence="2" id="KW-1185">Reference proteome</keyword>
<proteinExistence type="predicted"/>
<reference evidence="1" key="3">
    <citation type="submission" date="2022-06" db="UniProtKB">
        <authorList>
            <consortium name="EnsemblPlants"/>
        </authorList>
    </citation>
    <scope>IDENTIFICATION</scope>
</reference>
<reference evidence="2" key="1">
    <citation type="journal article" date="2013" name="Nature">
        <title>Draft genome of the wheat A-genome progenitor Triticum urartu.</title>
        <authorList>
            <person name="Ling H.Q."/>
            <person name="Zhao S."/>
            <person name="Liu D."/>
            <person name="Wang J."/>
            <person name="Sun H."/>
            <person name="Zhang C."/>
            <person name="Fan H."/>
            <person name="Li D."/>
            <person name="Dong L."/>
            <person name="Tao Y."/>
            <person name="Gao C."/>
            <person name="Wu H."/>
            <person name="Li Y."/>
            <person name="Cui Y."/>
            <person name="Guo X."/>
            <person name="Zheng S."/>
            <person name="Wang B."/>
            <person name="Yu K."/>
            <person name="Liang Q."/>
            <person name="Yang W."/>
            <person name="Lou X."/>
            <person name="Chen J."/>
            <person name="Feng M."/>
            <person name="Jian J."/>
            <person name="Zhang X."/>
            <person name="Luo G."/>
            <person name="Jiang Y."/>
            <person name="Liu J."/>
            <person name="Wang Z."/>
            <person name="Sha Y."/>
            <person name="Zhang B."/>
            <person name="Wu H."/>
            <person name="Tang D."/>
            <person name="Shen Q."/>
            <person name="Xue P."/>
            <person name="Zou S."/>
            <person name="Wang X."/>
            <person name="Liu X."/>
            <person name="Wang F."/>
            <person name="Yang Y."/>
            <person name="An X."/>
            <person name="Dong Z."/>
            <person name="Zhang K."/>
            <person name="Zhang X."/>
            <person name="Luo M.C."/>
            <person name="Dvorak J."/>
            <person name="Tong Y."/>
            <person name="Wang J."/>
            <person name="Yang H."/>
            <person name="Li Z."/>
            <person name="Wang D."/>
            <person name="Zhang A."/>
            <person name="Wang J."/>
        </authorList>
    </citation>
    <scope>NUCLEOTIDE SEQUENCE</scope>
    <source>
        <strain evidence="2">cv. G1812</strain>
    </source>
</reference>
<dbReference type="Proteomes" id="UP000015106">
    <property type="component" value="Chromosome 6"/>
</dbReference>
<reference evidence="1" key="2">
    <citation type="submission" date="2018-03" db="EMBL/GenBank/DDBJ databases">
        <title>The Triticum urartu genome reveals the dynamic nature of wheat genome evolution.</title>
        <authorList>
            <person name="Ling H."/>
            <person name="Ma B."/>
            <person name="Shi X."/>
            <person name="Liu H."/>
            <person name="Dong L."/>
            <person name="Sun H."/>
            <person name="Cao Y."/>
            <person name="Gao Q."/>
            <person name="Zheng S."/>
            <person name="Li Y."/>
            <person name="Yu Y."/>
            <person name="Du H."/>
            <person name="Qi M."/>
            <person name="Li Y."/>
            <person name="Yu H."/>
            <person name="Cui Y."/>
            <person name="Wang N."/>
            <person name="Chen C."/>
            <person name="Wu H."/>
            <person name="Zhao Y."/>
            <person name="Zhang J."/>
            <person name="Li Y."/>
            <person name="Zhou W."/>
            <person name="Zhang B."/>
            <person name="Hu W."/>
            <person name="Eijk M."/>
            <person name="Tang J."/>
            <person name="Witsenboer H."/>
            <person name="Zhao S."/>
            <person name="Li Z."/>
            <person name="Zhang A."/>
            <person name="Wang D."/>
            <person name="Liang C."/>
        </authorList>
    </citation>
    <scope>NUCLEOTIDE SEQUENCE [LARGE SCALE GENOMIC DNA]</scope>
    <source>
        <strain evidence="1">cv. G1812</strain>
    </source>
</reference>
<name>A0A8R7URE3_TRIUA</name>
<dbReference type="EnsemblPlants" id="TuG1812G0600000899.01.T01">
    <property type="protein sequence ID" value="TuG1812G0600000899.01.T01.cds460044"/>
    <property type="gene ID" value="TuG1812G0600000899.01"/>
</dbReference>
<evidence type="ECO:0000313" key="1">
    <source>
        <dbReference type="EnsemblPlants" id="TuG1812G0600000899.01.T01.cds460044"/>
    </source>
</evidence>
<sequence length="52" mass="6333">MLETRIHSDSRPFKQQHNYLFRQHHCYRMTLSEHTQLATELIRQGTGKKHKN</sequence>
<dbReference type="AlphaFoldDB" id="A0A8R7URE3"/>
<accession>A0A8R7URE3</accession>
<evidence type="ECO:0000313" key="2">
    <source>
        <dbReference type="Proteomes" id="UP000015106"/>
    </source>
</evidence>
<dbReference type="Gramene" id="TuG1812G0600000899.01.T01">
    <property type="protein sequence ID" value="TuG1812G0600000899.01.T01.cds460044"/>
    <property type="gene ID" value="TuG1812G0600000899.01"/>
</dbReference>